<reference evidence="6" key="1">
    <citation type="submission" date="2021-06" db="EMBL/GenBank/DDBJ databases">
        <authorList>
            <person name="Kallberg Y."/>
            <person name="Tangrot J."/>
            <person name="Rosling A."/>
        </authorList>
    </citation>
    <scope>NUCLEOTIDE SEQUENCE</scope>
    <source>
        <strain evidence="6">BR232B</strain>
    </source>
</reference>
<feature type="region of interest" description="Disordered" evidence="4">
    <location>
        <begin position="1"/>
        <end position="78"/>
    </location>
</feature>
<feature type="region of interest" description="Disordered" evidence="4">
    <location>
        <begin position="669"/>
        <end position="699"/>
    </location>
</feature>
<dbReference type="Pfam" id="PF20147">
    <property type="entry name" value="Crinkler"/>
    <property type="match status" value="1"/>
</dbReference>
<dbReference type="Proteomes" id="UP000789739">
    <property type="component" value="Unassembled WGS sequence"/>
</dbReference>
<organism evidence="6 7">
    <name type="scientific">Paraglomus brasilianum</name>
    <dbReference type="NCBI Taxonomy" id="144538"/>
    <lineage>
        <taxon>Eukaryota</taxon>
        <taxon>Fungi</taxon>
        <taxon>Fungi incertae sedis</taxon>
        <taxon>Mucoromycota</taxon>
        <taxon>Glomeromycotina</taxon>
        <taxon>Glomeromycetes</taxon>
        <taxon>Paraglomerales</taxon>
        <taxon>Paraglomeraceae</taxon>
        <taxon>Paraglomus</taxon>
    </lineage>
</organism>
<keyword evidence="7" id="KW-1185">Reference proteome</keyword>
<dbReference type="OrthoDB" id="19861at2759"/>
<evidence type="ECO:0000256" key="3">
    <source>
        <dbReference type="ARBA" id="ARBA00022525"/>
    </source>
</evidence>
<evidence type="ECO:0000313" key="6">
    <source>
        <dbReference type="EMBL" id="CAG8645925.1"/>
    </source>
</evidence>
<name>A0A9N9H455_9GLOM</name>
<dbReference type="InterPro" id="IPR045379">
    <property type="entry name" value="Crinkler_N"/>
</dbReference>
<protein>
    <submittedName>
        <fullName evidence="6">9006_t:CDS:1</fullName>
    </submittedName>
</protein>
<comment type="caution">
    <text evidence="6">The sequence shown here is derived from an EMBL/GenBank/DDBJ whole genome shotgun (WGS) entry which is preliminary data.</text>
</comment>
<dbReference type="GO" id="GO:0043657">
    <property type="term" value="C:host cell"/>
    <property type="evidence" value="ECO:0007669"/>
    <property type="project" value="UniProtKB-SubCell"/>
</dbReference>
<proteinExistence type="predicted"/>
<dbReference type="InterPro" id="IPR052980">
    <property type="entry name" value="Crinkler_effector"/>
</dbReference>
<evidence type="ECO:0000313" key="7">
    <source>
        <dbReference type="Proteomes" id="UP000789739"/>
    </source>
</evidence>
<dbReference type="GO" id="GO:0005576">
    <property type="term" value="C:extracellular region"/>
    <property type="evidence" value="ECO:0007669"/>
    <property type="project" value="UniProtKB-SubCell"/>
</dbReference>
<comment type="subcellular location">
    <subcellularLocation>
        <location evidence="1">Host cell</location>
    </subcellularLocation>
    <subcellularLocation>
        <location evidence="2">Secreted</location>
    </subcellularLocation>
</comment>
<evidence type="ECO:0000259" key="5">
    <source>
        <dbReference type="Pfam" id="PF20147"/>
    </source>
</evidence>
<gene>
    <name evidence="6" type="ORF">PBRASI_LOCUS10026</name>
</gene>
<accession>A0A9N9H455</accession>
<feature type="compositionally biased region" description="Basic residues" evidence="4">
    <location>
        <begin position="27"/>
        <end position="38"/>
    </location>
</feature>
<dbReference type="PANTHER" id="PTHR33129">
    <property type="entry name" value="PROTEIN KINASE DOMAIN-CONTAINING PROTEIN-RELATED"/>
    <property type="match status" value="1"/>
</dbReference>
<feature type="compositionally biased region" description="Acidic residues" evidence="4">
    <location>
        <begin position="671"/>
        <end position="689"/>
    </location>
</feature>
<evidence type="ECO:0000256" key="4">
    <source>
        <dbReference type="SAM" id="MobiDB-lite"/>
    </source>
</evidence>
<evidence type="ECO:0000256" key="1">
    <source>
        <dbReference type="ARBA" id="ARBA00004340"/>
    </source>
</evidence>
<evidence type="ECO:0000256" key="2">
    <source>
        <dbReference type="ARBA" id="ARBA00004613"/>
    </source>
</evidence>
<feature type="domain" description="Crinkler effector protein N-terminal" evidence="5">
    <location>
        <begin position="117"/>
        <end position="212"/>
    </location>
</feature>
<dbReference type="PANTHER" id="PTHR33129:SF1">
    <property type="entry name" value="ATP-BINDING PROTEIN"/>
    <property type="match status" value="1"/>
</dbReference>
<feature type="non-terminal residue" evidence="6">
    <location>
        <position position="829"/>
    </location>
</feature>
<dbReference type="EMBL" id="CAJVPI010002570">
    <property type="protein sequence ID" value="CAG8645925.1"/>
    <property type="molecule type" value="Genomic_DNA"/>
</dbReference>
<dbReference type="AlphaFoldDB" id="A0A9N9H455"/>
<keyword evidence="3" id="KW-0964">Secreted</keyword>
<sequence>IPQYLMSSKQKHPHSSDYSDNDDSSKRKYYHSSKKHHKEHPERHSHSYSTRSKHRSYLHDSSTNPVRQTGLGAATGEISEITTKSNTDVDSIRERYLPQETELLCHQFSAYGIGGIIMLNCLIEGDQNPFPVDITQTQNVGHLKDLIFEKNRKFFGDMDARQLELWKVNAPTNNLNQINMSNAIKKLSDATCPLSEDFVAAQLNPRNIHVFIKQPLALHDERPSTLNIKDAVSQAGYLEKASANGMVDIGRLTMKERADVLGFMGEEPGARDRFRSLFKTACDLRGKLDSNGKIPNADNISVPEGCRTLPAVHKLKLYVRQIYKELFDQLEQEFTDTPTEVTQNRMVLTGTSGIGKSVFLIYFTIRLLAECDNNNPPVVIFHPKIGTSHTECYVFGGTLTFCTGSIADFSEFFTLPETWYLADGVSNPQLFETKTIIVISPNTLYSGSNEYQEVDKESPRKYYMAPWSLSEMNECRQKIFPSVMFNTMNSLFSKLGGIPRYVLQSAVTALNQNEDIEMVALEHLQEALNSIEDPAQLLQCIGQNRTYLKLSNNLLHQWPIPDAHRQYRLGWASKYVLDQIHELLVEHTWTDSLADLVRKNNAARTKGLLFELYVHHIFQKGSCTFVIRKLGQETIDFLQIPLGPKVKNIWHEKELSMNLPADALDALIENDPPDEEEKDKGESEEDDEKDMGGSTEASALYDNLDNPHDDGLLIIPNIPNFPAADFFIMPTDMFQVTVSKDHPIKQAALAKIIEQMPAYKNPNAIFRLFFVVPNDIFNDYRFQNYVTSDKRVSKKIPRVIHRVEQWVLKIDLNAAIQSNSPGEDNRGSC</sequence>